<gene>
    <name evidence="8 9" type="primary">QRICH1</name>
</gene>
<feature type="compositionally biased region" description="Low complexity" evidence="4">
    <location>
        <begin position="78"/>
        <end position="104"/>
    </location>
</feature>
<protein>
    <submittedName>
        <fullName evidence="8 9">Glutamine-rich protein 1 isoform X1</fullName>
    </submittedName>
</protein>
<dbReference type="KEGG" id="pmrn:116947591"/>
<feature type="compositionally biased region" description="Low complexity" evidence="4">
    <location>
        <begin position="155"/>
        <end position="178"/>
    </location>
</feature>
<evidence type="ECO:0000256" key="2">
    <source>
        <dbReference type="ARBA" id="ARBA00022553"/>
    </source>
</evidence>
<sequence length="748" mass="82943">MNHSLDNAVSYEELVRLKARAIPQNRMKEFLDSLSGKSPEALQQFTSPQMYQAPGHCIYSENADVAGSLLELARPISSPLQQDGQPGGQSPQMQLQMKQQQQMQCPISGLQAESPQGQTKQAHQIQLQQIREVQLSQQLTVQQVQQLQQGQAVHAQQQQQMQQSHGSPPQGGSPPHEQTVAKVGERRPSSSGVPQPVKKRKVDMQASVSYTIAHHHQQQQQQPMHNAVATVLTLPSQNQQQQQNYIPVHQELLTVDSSQLYASNAISPSQTETWAIYTPHAGACGDAQGHTSLPQEAYSIVQVTPGQATVLGLRGPGVGADDKDNPSVVSKTTQEVIHAIGTPVFASQFVNGSIQLPVAVQAGGNMYTSQATQYWEPHQQLQVRGGGWGGAAVHWATHSTLPSRASAVWSGVERETALPQAPSEQPAPPAVELGQPEPAAPPDMILDDALKPEEGMAFWRQWAQNKNAEITKEASSKPPTRRPPLKFKEDLLSAAVAELNYGLCLIARESRRTDGTPYPSDALYLLFLNIQKFMFDNGRVDNIFTDLYYMKFTEQLHEVLRDWQPKVSPLGFIIPSQITEEMLWECKQLGAHSPATLLNTLMYFNTKYFMLKTVEQHAKLAFSRVLKQTKKNPNSVKDRTASIRYLRNYGQIQAGQKITDDMYAEQPENVENPLRCPIKLYDFYLFKCPQSVKGKSDIFYLTPEPVVAPNSPIWYSAQPVGASGMEQMLARILLVREVQDAHSSAGLH</sequence>
<reference evidence="8 9" key="1">
    <citation type="submission" date="2025-04" db="UniProtKB">
        <authorList>
            <consortium name="RefSeq"/>
        </authorList>
    </citation>
    <scope>IDENTIFICATION</scope>
    <source>
        <tissue evidence="8 9">Sperm</tissue>
    </source>
</reference>
<dbReference type="PANTHER" id="PTHR45736:SF11">
    <property type="entry name" value="GLUTAMINE-RICH PROTEIN 1-LIKE"/>
    <property type="match status" value="1"/>
</dbReference>
<evidence type="ECO:0000313" key="9">
    <source>
        <dbReference type="RefSeq" id="XP_032819418.1"/>
    </source>
</evidence>
<proteinExistence type="predicted"/>
<evidence type="ECO:0000256" key="4">
    <source>
        <dbReference type="SAM" id="MobiDB-lite"/>
    </source>
</evidence>
<evidence type="ECO:0000313" key="8">
    <source>
        <dbReference type="RefSeq" id="XP_032819417.1"/>
    </source>
</evidence>
<dbReference type="Pfam" id="PF25561">
    <property type="entry name" value="QRICH1"/>
    <property type="match status" value="1"/>
</dbReference>
<organism evidence="7 8">
    <name type="scientific">Petromyzon marinus</name>
    <name type="common">Sea lamprey</name>
    <dbReference type="NCBI Taxonomy" id="7757"/>
    <lineage>
        <taxon>Eukaryota</taxon>
        <taxon>Metazoa</taxon>
        <taxon>Chordata</taxon>
        <taxon>Craniata</taxon>
        <taxon>Vertebrata</taxon>
        <taxon>Cyclostomata</taxon>
        <taxon>Hyperoartia</taxon>
        <taxon>Petromyzontiformes</taxon>
        <taxon>Petromyzontidae</taxon>
        <taxon>Petromyzon</taxon>
    </lineage>
</organism>
<dbReference type="InterPro" id="IPR021893">
    <property type="entry name" value="ZMYM2-like_C"/>
</dbReference>
<dbReference type="AlphaFoldDB" id="A0AAJ7TK90"/>
<feature type="domain" description="ZMYM2-like/QRICH1 C-terminal" evidence="5">
    <location>
        <begin position="575"/>
        <end position="733"/>
    </location>
</feature>
<evidence type="ECO:0000256" key="1">
    <source>
        <dbReference type="ARBA" id="ARBA00022499"/>
    </source>
</evidence>
<dbReference type="Pfam" id="PF12012">
    <property type="entry name" value="DUF3504"/>
    <property type="match status" value="1"/>
</dbReference>
<keyword evidence="7" id="KW-1185">Reference proteome</keyword>
<dbReference type="CTD" id="54870"/>
<name>A0AAJ7TK90_PETMA</name>
<feature type="region of interest" description="Disordered" evidence="4">
    <location>
        <begin position="410"/>
        <end position="441"/>
    </location>
</feature>
<dbReference type="Proteomes" id="UP001318040">
    <property type="component" value="Chromosome 30"/>
</dbReference>
<evidence type="ECO:0000256" key="3">
    <source>
        <dbReference type="ARBA" id="ARBA00022843"/>
    </source>
</evidence>
<dbReference type="RefSeq" id="XP_032819417.1">
    <property type="nucleotide sequence ID" value="XM_032963526.1"/>
</dbReference>
<evidence type="ECO:0000259" key="6">
    <source>
        <dbReference type="Pfam" id="PF25561"/>
    </source>
</evidence>
<feature type="domain" description="QRICH1-like" evidence="6">
    <location>
        <begin position="450"/>
        <end position="563"/>
    </location>
</feature>
<feature type="region of interest" description="Disordered" evidence="4">
    <location>
        <begin position="78"/>
        <end position="106"/>
    </location>
</feature>
<keyword evidence="3" id="KW-0832">Ubl conjugation</keyword>
<dbReference type="InterPro" id="IPR057926">
    <property type="entry name" value="QRICH1_dom"/>
</dbReference>
<feature type="region of interest" description="Disordered" evidence="4">
    <location>
        <begin position="155"/>
        <end position="203"/>
    </location>
</feature>
<evidence type="ECO:0000313" key="7">
    <source>
        <dbReference type="Proteomes" id="UP001318040"/>
    </source>
</evidence>
<keyword evidence="1" id="KW-1017">Isopeptide bond</keyword>
<dbReference type="PANTHER" id="PTHR45736">
    <property type="entry name" value="ZINC FINGER MYM-TYPE PROTEIN"/>
    <property type="match status" value="1"/>
</dbReference>
<evidence type="ECO:0000259" key="5">
    <source>
        <dbReference type="Pfam" id="PF12012"/>
    </source>
</evidence>
<dbReference type="InterPro" id="IPR051284">
    <property type="entry name" value="ZnF_MYMT-QRICH1"/>
</dbReference>
<accession>A0AAJ7TK90</accession>
<dbReference type="RefSeq" id="XP_032819418.1">
    <property type="nucleotide sequence ID" value="XM_032963527.1"/>
</dbReference>
<keyword evidence="2" id="KW-0597">Phosphoprotein</keyword>